<comment type="caution">
    <text evidence="1">The sequence shown here is derived from an EMBL/GenBank/DDBJ whole genome shotgun (WGS) entry which is preliminary data.</text>
</comment>
<evidence type="ECO:0000313" key="2">
    <source>
        <dbReference type="Proteomes" id="UP001063166"/>
    </source>
</evidence>
<accession>A0A9P3PW88</accession>
<sequence>MDGSRTGRCRRWDEDIGPQAASLSSSAALLCRHLAFPCALDMLHTGLGTCRDVAKSQDVVRAIDCSHSF</sequence>
<dbReference type="AlphaFoldDB" id="A0A9P3PW88"/>
<reference evidence="1" key="1">
    <citation type="submission" date="2022-07" db="EMBL/GenBank/DDBJ databases">
        <title>The genome of Lyophyllum shimeji provides insight into the initial evolution of ectomycorrhizal fungal genome.</title>
        <authorList>
            <person name="Kobayashi Y."/>
            <person name="Shibata T."/>
            <person name="Hirakawa H."/>
            <person name="Shigenobu S."/>
            <person name="Nishiyama T."/>
            <person name="Yamada A."/>
            <person name="Hasebe M."/>
            <person name="Kawaguchi M."/>
        </authorList>
    </citation>
    <scope>NUCLEOTIDE SEQUENCE</scope>
    <source>
        <strain evidence="1">AT787</strain>
    </source>
</reference>
<gene>
    <name evidence="1" type="ORF">LshimejAT787_1300610</name>
</gene>
<evidence type="ECO:0000313" key="1">
    <source>
        <dbReference type="EMBL" id="GLB43160.1"/>
    </source>
</evidence>
<dbReference type="Proteomes" id="UP001063166">
    <property type="component" value="Unassembled WGS sequence"/>
</dbReference>
<name>A0A9P3PW88_LYOSH</name>
<protein>
    <submittedName>
        <fullName evidence="1">Uncharacterized protein</fullName>
    </submittedName>
</protein>
<dbReference type="EMBL" id="BRPK01000013">
    <property type="protein sequence ID" value="GLB43160.1"/>
    <property type="molecule type" value="Genomic_DNA"/>
</dbReference>
<keyword evidence="2" id="KW-1185">Reference proteome</keyword>
<organism evidence="1 2">
    <name type="scientific">Lyophyllum shimeji</name>
    <name type="common">Hon-shimeji</name>
    <name type="synonym">Tricholoma shimeji</name>
    <dbReference type="NCBI Taxonomy" id="47721"/>
    <lineage>
        <taxon>Eukaryota</taxon>
        <taxon>Fungi</taxon>
        <taxon>Dikarya</taxon>
        <taxon>Basidiomycota</taxon>
        <taxon>Agaricomycotina</taxon>
        <taxon>Agaricomycetes</taxon>
        <taxon>Agaricomycetidae</taxon>
        <taxon>Agaricales</taxon>
        <taxon>Tricholomatineae</taxon>
        <taxon>Lyophyllaceae</taxon>
        <taxon>Lyophyllum</taxon>
    </lineage>
</organism>
<proteinExistence type="predicted"/>